<comment type="similarity">
    <text evidence="3">Belongs to the peptidase M24B family.</text>
</comment>
<proteinExistence type="inferred from homology"/>
<evidence type="ECO:0000256" key="1">
    <source>
        <dbReference type="ARBA" id="ARBA00001424"/>
    </source>
</evidence>
<sequence length="416" mass="47829">MNQLPFQTRRQALYKVMKEGDMLVFFAGTAVHRSADAHYPFSVNRNFYYLTGIDAKDARLVAIKTKREIRETLYIARPDPEREKWDGYMLTADQAKDTSGVERIQFLDQWSRDETEWLVHDHVKTILLDLEPLHSSHVHSDAHHYAKEMSAKHPYLRMDTIHEQLWRMRMIKDETEIAAMRKAIEITHEGLSQMLAGFRPGEHEYAFQARFDYALRLQGARENAFESIVAGGARATVLHYIENQAAVQDGELVLFDLGAAYRHYCADISRTFPVSGEFSERQRQVYDVVCQALEETTAKIKPGVRFTELNDCAKTILADGLMRIGVMATSEQLSQYYYHSVGHYLGLDTHDVGDRKETLLEPGMVVTVEPGLYIAEWDIGIRLEDDVLVTEDGHDVLSKAIPRRADDVLEWMKNMR</sequence>
<dbReference type="Gene3D" id="3.40.350.10">
    <property type="entry name" value="Creatinase/prolidase N-terminal domain"/>
    <property type="match status" value="1"/>
</dbReference>
<dbReference type="SMART" id="SM01011">
    <property type="entry name" value="AMP_N"/>
    <property type="match status" value="1"/>
</dbReference>
<evidence type="ECO:0000256" key="5">
    <source>
        <dbReference type="ARBA" id="ARBA00022723"/>
    </source>
</evidence>
<dbReference type="InterPro" id="IPR052433">
    <property type="entry name" value="X-Pro_dipept-like"/>
</dbReference>
<evidence type="ECO:0000256" key="7">
    <source>
        <dbReference type="ARBA" id="ARBA00023211"/>
    </source>
</evidence>
<dbReference type="PANTHER" id="PTHR43226">
    <property type="entry name" value="XAA-PRO AMINOPEPTIDASE 3"/>
    <property type="match status" value="1"/>
</dbReference>
<dbReference type="RefSeq" id="WP_067719436.1">
    <property type="nucleotide sequence ID" value="NZ_LPVJ01000070.1"/>
</dbReference>
<evidence type="ECO:0000256" key="6">
    <source>
        <dbReference type="ARBA" id="ARBA00022801"/>
    </source>
</evidence>
<dbReference type="InterPro" id="IPR000994">
    <property type="entry name" value="Pept_M24"/>
</dbReference>
<dbReference type="PANTHER" id="PTHR43226:SF4">
    <property type="entry name" value="XAA-PRO AMINOPEPTIDASE 3"/>
    <property type="match status" value="1"/>
</dbReference>
<dbReference type="GO" id="GO:0030145">
    <property type="term" value="F:manganese ion binding"/>
    <property type="evidence" value="ECO:0007669"/>
    <property type="project" value="InterPro"/>
</dbReference>
<dbReference type="Gene3D" id="3.90.230.10">
    <property type="entry name" value="Creatinase/methionine aminopeptidase superfamily"/>
    <property type="match status" value="1"/>
</dbReference>
<dbReference type="GO" id="GO:0005829">
    <property type="term" value="C:cytosol"/>
    <property type="evidence" value="ECO:0007669"/>
    <property type="project" value="TreeGrafter"/>
</dbReference>
<dbReference type="EMBL" id="LPVJ01000070">
    <property type="protein sequence ID" value="KUO94799.1"/>
    <property type="molecule type" value="Genomic_DNA"/>
</dbReference>
<keyword evidence="7" id="KW-0464">Manganese</keyword>
<dbReference type="AlphaFoldDB" id="A0A101XNQ1"/>
<dbReference type="SUPFAM" id="SSF55920">
    <property type="entry name" value="Creatinase/aminopeptidase"/>
    <property type="match status" value="1"/>
</dbReference>
<evidence type="ECO:0000256" key="2">
    <source>
        <dbReference type="ARBA" id="ARBA00001936"/>
    </source>
</evidence>
<gene>
    <name evidence="9" type="ORF">ATW55_10315</name>
</gene>
<dbReference type="InterPro" id="IPR036005">
    <property type="entry name" value="Creatinase/aminopeptidase-like"/>
</dbReference>
<comment type="cofactor">
    <cofactor evidence="2">
        <name>Mn(2+)</name>
        <dbReference type="ChEBI" id="CHEBI:29035"/>
    </cofactor>
</comment>
<dbReference type="CDD" id="cd01087">
    <property type="entry name" value="Prolidase"/>
    <property type="match status" value="1"/>
</dbReference>
<dbReference type="InterPro" id="IPR007865">
    <property type="entry name" value="Aminopep_P_N"/>
</dbReference>
<evidence type="ECO:0000313" key="9">
    <source>
        <dbReference type="EMBL" id="KUO94799.1"/>
    </source>
</evidence>
<comment type="catalytic activity">
    <reaction evidence="1">
        <text>Release of any N-terminal amino acid, including proline, that is linked to proline, even from a dipeptide or tripeptide.</text>
        <dbReference type="EC" id="3.4.11.9"/>
    </reaction>
</comment>
<organism evidence="9 10">
    <name type="scientific">Ferroacidibacillus organovorans</name>
    <dbReference type="NCBI Taxonomy" id="1765683"/>
    <lineage>
        <taxon>Bacteria</taxon>
        <taxon>Bacillati</taxon>
        <taxon>Bacillota</taxon>
        <taxon>Bacilli</taxon>
        <taxon>Bacillales</taxon>
        <taxon>Alicyclobacillaceae</taxon>
        <taxon>Ferroacidibacillus</taxon>
    </lineage>
</organism>
<name>A0A101XNQ1_9BACL</name>
<keyword evidence="10" id="KW-1185">Reference proteome</keyword>
<dbReference type="SUPFAM" id="SSF53092">
    <property type="entry name" value="Creatinase/prolidase N-terminal domain"/>
    <property type="match status" value="1"/>
</dbReference>
<dbReference type="InterPro" id="IPR029149">
    <property type="entry name" value="Creatin/AminoP/Spt16_N"/>
</dbReference>
<dbReference type="Pfam" id="PF05195">
    <property type="entry name" value="AMP_N"/>
    <property type="match status" value="1"/>
</dbReference>
<evidence type="ECO:0000313" key="10">
    <source>
        <dbReference type="Proteomes" id="UP000053557"/>
    </source>
</evidence>
<comment type="caution">
    <text evidence="9">The sequence shown here is derived from an EMBL/GenBank/DDBJ whole genome shotgun (WGS) entry which is preliminary data.</text>
</comment>
<dbReference type="GO" id="GO:0070006">
    <property type="term" value="F:metalloaminopeptidase activity"/>
    <property type="evidence" value="ECO:0007669"/>
    <property type="project" value="InterPro"/>
</dbReference>
<reference evidence="9 10" key="1">
    <citation type="submission" date="2015-12" db="EMBL/GenBank/DDBJ databases">
        <title>Draft genome sequence of Acidibacillus ferrooxidans ITV001, isolated from a chalcopyrite acid mine drainage site in Brazil.</title>
        <authorList>
            <person name="Dall'Agnol H."/>
            <person name="Nancucheo I."/>
            <person name="Johnson B."/>
            <person name="Oliveira R."/>
            <person name="Leite L."/>
            <person name="Pylro V."/>
            <person name="Nunes G.L."/>
            <person name="Tzotzos G."/>
            <person name="Fernandes G.R."/>
            <person name="Dutra J."/>
            <person name="Orellana S.C."/>
            <person name="Oliveira G."/>
        </authorList>
    </citation>
    <scope>NUCLEOTIDE SEQUENCE [LARGE SCALE GENOMIC DNA]</scope>
    <source>
        <strain evidence="10">ITV01</strain>
    </source>
</reference>
<keyword evidence="5" id="KW-0479">Metal-binding</keyword>
<keyword evidence="6" id="KW-0378">Hydrolase</keyword>
<dbReference type="OrthoDB" id="9806388at2"/>
<dbReference type="Pfam" id="PF00557">
    <property type="entry name" value="Peptidase_M24"/>
    <property type="match status" value="1"/>
</dbReference>
<evidence type="ECO:0000259" key="8">
    <source>
        <dbReference type="SMART" id="SM01011"/>
    </source>
</evidence>
<evidence type="ECO:0000256" key="3">
    <source>
        <dbReference type="ARBA" id="ARBA00008766"/>
    </source>
</evidence>
<dbReference type="EC" id="3.4.11.9" evidence="4"/>
<accession>A0A101XNQ1</accession>
<dbReference type="Proteomes" id="UP000053557">
    <property type="component" value="Unassembled WGS sequence"/>
</dbReference>
<dbReference type="GO" id="GO:0006508">
    <property type="term" value="P:proteolysis"/>
    <property type="evidence" value="ECO:0007669"/>
    <property type="project" value="TreeGrafter"/>
</dbReference>
<protein>
    <recommendedName>
        <fullName evidence="4">Xaa-Pro aminopeptidase</fullName>
        <ecNumber evidence="4">3.4.11.9</ecNumber>
    </recommendedName>
</protein>
<feature type="domain" description="Aminopeptidase P N-terminal" evidence="8">
    <location>
        <begin position="1"/>
        <end position="148"/>
    </location>
</feature>
<evidence type="ECO:0000256" key="4">
    <source>
        <dbReference type="ARBA" id="ARBA00012574"/>
    </source>
</evidence>